<keyword evidence="2" id="KW-1185">Reference proteome</keyword>
<dbReference type="AlphaFoldDB" id="A0AAV3RMG2"/>
<dbReference type="PANTHER" id="PTHR11439">
    <property type="entry name" value="GAG-POL-RELATED RETROTRANSPOSON"/>
    <property type="match status" value="1"/>
</dbReference>
<gene>
    <name evidence="1" type="ORF">LIER_29941</name>
</gene>
<dbReference type="EMBL" id="BAABME010010483">
    <property type="protein sequence ID" value="GAA0179164.1"/>
    <property type="molecule type" value="Genomic_DNA"/>
</dbReference>
<comment type="caution">
    <text evidence="1">The sequence shown here is derived from an EMBL/GenBank/DDBJ whole genome shotgun (WGS) entry which is preliminary data.</text>
</comment>
<dbReference type="SUPFAM" id="SSF56672">
    <property type="entry name" value="DNA/RNA polymerases"/>
    <property type="match status" value="1"/>
</dbReference>
<protein>
    <submittedName>
        <fullName evidence="1">Transmembrane signal receptor</fullName>
    </submittedName>
</protein>
<evidence type="ECO:0000313" key="1">
    <source>
        <dbReference type="EMBL" id="GAA0179164.1"/>
    </source>
</evidence>
<reference evidence="1 2" key="1">
    <citation type="submission" date="2024-01" db="EMBL/GenBank/DDBJ databases">
        <title>The complete chloroplast genome sequence of Lithospermum erythrorhizon: insights into the phylogenetic relationship among Boraginaceae species and the maternal lineages of purple gromwells.</title>
        <authorList>
            <person name="Okada T."/>
            <person name="Watanabe K."/>
        </authorList>
    </citation>
    <scope>NUCLEOTIDE SEQUENCE [LARGE SCALE GENOMIC DNA]</scope>
</reference>
<proteinExistence type="predicted"/>
<accession>A0AAV3RMG2</accession>
<dbReference type="InterPro" id="IPR043502">
    <property type="entry name" value="DNA/RNA_pol_sf"/>
</dbReference>
<dbReference type="Proteomes" id="UP001454036">
    <property type="component" value="Unassembled WGS sequence"/>
</dbReference>
<keyword evidence="1" id="KW-0472">Membrane</keyword>
<evidence type="ECO:0000313" key="2">
    <source>
        <dbReference type="Proteomes" id="UP001454036"/>
    </source>
</evidence>
<organism evidence="1 2">
    <name type="scientific">Lithospermum erythrorhizon</name>
    <name type="common">Purple gromwell</name>
    <name type="synonym">Lithospermum officinale var. erythrorhizon</name>
    <dbReference type="NCBI Taxonomy" id="34254"/>
    <lineage>
        <taxon>Eukaryota</taxon>
        <taxon>Viridiplantae</taxon>
        <taxon>Streptophyta</taxon>
        <taxon>Embryophyta</taxon>
        <taxon>Tracheophyta</taxon>
        <taxon>Spermatophyta</taxon>
        <taxon>Magnoliopsida</taxon>
        <taxon>eudicotyledons</taxon>
        <taxon>Gunneridae</taxon>
        <taxon>Pentapetalae</taxon>
        <taxon>asterids</taxon>
        <taxon>lamiids</taxon>
        <taxon>Boraginales</taxon>
        <taxon>Boraginaceae</taxon>
        <taxon>Boraginoideae</taxon>
        <taxon>Lithospermeae</taxon>
        <taxon>Lithospermum</taxon>
    </lineage>
</organism>
<keyword evidence="1" id="KW-0675">Receptor</keyword>
<dbReference type="CDD" id="cd09272">
    <property type="entry name" value="RNase_HI_RT_Ty1"/>
    <property type="match status" value="1"/>
</dbReference>
<keyword evidence="1" id="KW-0812">Transmembrane</keyword>
<dbReference type="PANTHER" id="PTHR11439:SF462">
    <property type="match status" value="1"/>
</dbReference>
<name>A0AAV3RMG2_LITER</name>
<sequence>MAPNHRLASSTSAPLRDVERYRRLVGRLIYLSFTRPDLAFSVHVLSQFLHEPRMDHWLAALRVVKYLKGCPGQGILLPTESDLQLTGWCDSDWASCPLTRRSVSGWIVFLGSSPVSWKTKKQVNVARSSAEAEYRSMASVTCELKWLKGLLKCFGVPHTRPSGLVCDSQSAIHLAQNPVFHERTKHIEIDCHFLRDAVLDGTIRTSHVPTTDQLADIFTEALGQKQFEHLLRKLGILDLHAPT</sequence>